<evidence type="ECO:0000256" key="1">
    <source>
        <dbReference type="SAM" id="Phobius"/>
    </source>
</evidence>
<proteinExistence type="predicted"/>
<gene>
    <name evidence="2" type="ORF">NAF29_01515</name>
</gene>
<dbReference type="AlphaFoldDB" id="A0AA41W495"/>
<evidence type="ECO:0000313" key="3">
    <source>
        <dbReference type="Proteomes" id="UP001165393"/>
    </source>
</evidence>
<reference evidence="2 3" key="1">
    <citation type="journal article" date="2013" name="Antonie Van Leeuwenhoek">
        <title>Echinimonas agarilytica gen. nov., sp. nov., a new gammaproteobacterium isolated from the sea urchin Strongylocentrotus intermedius.</title>
        <authorList>
            <person name="Nedashkovskaya O.I."/>
            <person name="Stenkova A.M."/>
            <person name="Zhukova N.V."/>
            <person name="Van Trappen S."/>
            <person name="Lee J.S."/>
            <person name="Kim S.B."/>
        </authorList>
    </citation>
    <scope>NUCLEOTIDE SEQUENCE [LARGE SCALE GENOMIC DNA]</scope>
    <source>
        <strain evidence="2 3">KMM 6351</strain>
    </source>
</reference>
<feature type="transmembrane region" description="Helical" evidence="1">
    <location>
        <begin position="32"/>
        <end position="58"/>
    </location>
</feature>
<dbReference type="Pfam" id="PF11174">
    <property type="entry name" value="DUF2970"/>
    <property type="match status" value="1"/>
</dbReference>
<dbReference type="EMBL" id="JAMQGP010000001">
    <property type="protein sequence ID" value="MCM2678348.1"/>
    <property type="molecule type" value="Genomic_DNA"/>
</dbReference>
<dbReference type="Proteomes" id="UP001165393">
    <property type="component" value="Unassembled WGS sequence"/>
</dbReference>
<sequence>MSFWQYFKSAAGALFGVQSEQTRQRDFQQNSIVPYLISGVVLIILLIAGLLVIVNWVID</sequence>
<dbReference type="InterPro" id="IPR021344">
    <property type="entry name" value="DUF2970"/>
</dbReference>
<dbReference type="RefSeq" id="WP_251259718.1">
    <property type="nucleotide sequence ID" value="NZ_JAMQGP010000001.1"/>
</dbReference>
<comment type="caution">
    <text evidence="2">The sequence shown here is derived from an EMBL/GenBank/DDBJ whole genome shotgun (WGS) entry which is preliminary data.</text>
</comment>
<accession>A0AA41W495</accession>
<evidence type="ECO:0000313" key="2">
    <source>
        <dbReference type="EMBL" id="MCM2678348.1"/>
    </source>
</evidence>
<protein>
    <submittedName>
        <fullName evidence="2">DUF2970 domain-containing protein</fullName>
    </submittedName>
</protein>
<keyword evidence="1" id="KW-1133">Transmembrane helix</keyword>
<keyword evidence="3" id="KW-1185">Reference proteome</keyword>
<name>A0AA41W495_9GAMM</name>
<organism evidence="2 3">
    <name type="scientific">Echinimonas agarilytica</name>
    <dbReference type="NCBI Taxonomy" id="1215918"/>
    <lineage>
        <taxon>Bacteria</taxon>
        <taxon>Pseudomonadati</taxon>
        <taxon>Pseudomonadota</taxon>
        <taxon>Gammaproteobacteria</taxon>
        <taxon>Alteromonadales</taxon>
        <taxon>Echinimonadaceae</taxon>
        <taxon>Echinimonas</taxon>
    </lineage>
</organism>
<keyword evidence="1" id="KW-0472">Membrane</keyword>
<keyword evidence="1" id="KW-0812">Transmembrane</keyword>